<dbReference type="AlphaFoldDB" id="A0A1F7X460"/>
<dbReference type="GO" id="GO:0004813">
    <property type="term" value="F:alanine-tRNA ligase activity"/>
    <property type="evidence" value="ECO:0007669"/>
    <property type="project" value="UniProtKB-EC"/>
</dbReference>
<dbReference type="Pfam" id="PF01411">
    <property type="entry name" value="tRNA-synt_2c"/>
    <property type="match status" value="1"/>
</dbReference>
<dbReference type="GO" id="GO:0006419">
    <property type="term" value="P:alanyl-tRNA aminoacylation"/>
    <property type="evidence" value="ECO:0007669"/>
    <property type="project" value="InterPro"/>
</dbReference>
<evidence type="ECO:0000256" key="8">
    <source>
        <dbReference type="ARBA" id="ARBA00022917"/>
    </source>
</evidence>
<dbReference type="SUPFAM" id="SSF55681">
    <property type="entry name" value="Class II aaRS and biotin synthetases"/>
    <property type="match status" value="1"/>
</dbReference>
<keyword evidence="9" id="KW-0030">Aminoacyl-tRNA synthetase</keyword>
<keyword evidence="8" id="KW-0648">Protein biosynthesis</keyword>
<evidence type="ECO:0000256" key="7">
    <source>
        <dbReference type="ARBA" id="ARBA00022884"/>
    </source>
</evidence>
<dbReference type="SUPFAM" id="SSF101353">
    <property type="entry name" value="Putative anticodon-binding domain of alanyl-tRNA synthetase (AlaRS)"/>
    <property type="match status" value="1"/>
</dbReference>
<comment type="similarity">
    <text evidence="1">Belongs to the class-II aminoacyl-tRNA synthetase family.</text>
</comment>
<gene>
    <name evidence="11" type="ORF">A2159_03610</name>
</gene>
<dbReference type="InterPro" id="IPR050058">
    <property type="entry name" value="Ala-tRNA_ligase"/>
</dbReference>
<keyword evidence="5" id="KW-0547">Nucleotide-binding</keyword>
<dbReference type="EC" id="6.1.1.7" evidence="2"/>
<comment type="caution">
    <text evidence="11">The sequence shown here is derived from an EMBL/GenBank/DDBJ whole genome shotgun (WGS) entry which is preliminary data.</text>
</comment>
<dbReference type="InterPro" id="IPR045864">
    <property type="entry name" value="aa-tRNA-synth_II/BPL/LPL"/>
</dbReference>
<dbReference type="GO" id="GO:0002161">
    <property type="term" value="F:aminoacyl-tRNA deacylase activity"/>
    <property type="evidence" value="ECO:0007669"/>
    <property type="project" value="TreeGrafter"/>
</dbReference>
<evidence type="ECO:0000259" key="10">
    <source>
        <dbReference type="PROSITE" id="PS50860"/>
    </source>
</evidence>
<dbReference type="Pfam" id="PF07973">
    <property type="entry name" value="tRNA_SAD"/>
    <property type="match status" value="1"/>
</dbReference>
<dbReference type="Gene3D" id="3.30.54.20">
    <property type="match status" value="1"/>
</dbReference>
<keyword evidence="4" id="KW-0436">Ligase</keyword>
<dbReference type="SUPFAM" id="SSF55186">
    <property type="entry name" value="ThrRS/AlaRS common domain"/>
    <property type="match status" value="1"/>
</dbReference>
<dbReference type="InterPro" id="IPR018164">
    <property type="entry name" value="Ala-tRNA-synth_IIc_N"/>
</dbReference>
<feature type="domain" description="Alanyl-transfer RNA synthetases family profile" evidence="10">
    <location>
        <begin position="1"/>
        <end position="649"/>
    </location>
</feature>
<dbReference type="Gene3D" id="3.30.980.10">
    <property type="entry name" value="Threonyl-trna Synthetase, Chain A, domain 2"/>
    <property type="match status" value="1"/>
</dbReference>
<dbReference type="Proteomes" id="UP000179219">
    <property type="component" value="Unassembled WGS sequence"/>
</dbReference>
<dbReference type="PANTHER" id="PTHR11777:SF9">
    <property type="entry name" value="ALANINE--TRNA LIGASE, CYTOPLASMIC"/>
    <property type="match status" value="1"/>
</dbReference>
<dbReference type="InterPro" id="IPR018165">
    <property type="entry name" value="Ala-tRNA-synth_IIc_core"/>
</dbReference>
<dbReference type="GO" id="GO:0000049">
    <property type="term" value="F:tRNA binding"/>
    <property type="evidence" value="ECO:0007669"/>
    <property type="project" value="UniProtKB-KW"/>
</dbReference>
<evidence type="ECO:0000256" key="2">
    <source>
        <dbReference type="ARBA" id="ARBA00013168"/>
    </source>
</evidence>
<accession>A0A1F7X460</accession>
<reference evidence="11 12" key="1">
    <citation type="journal article" date="2016" name="Nat. Commun.">
        <title>Thousands of microbial genomes shed light on interconnected biogeochemical processes in an aquifer system.</title>
        <authorList>
            <person name="Anantharaman K."/>
            <person name="Brown C.T."/>
            <person name="Hug L.A."/>
            <person name="Sharon I."/>
            <person name="Castelle C.J."/>
            <person name="Probst A.J."/>
            <person name="Thomas B.C."/>
            <person name="Singh A."/>
            <person name="Wilkins M.J."/>
            <person name="Karaoz U."/>
            <person name="Brodie E.L."/>
            <person name="Williams K.H."/>
            <person name="Hubbard S.S."/>
            <person name="Banfield J.F."/>
        </authorList>
    </citation>
    <scope>NUCLEOTIDE SEQUENCE [LARGE SCALE GENOMIC DNA]</scope>
</reference>
<evidence type="ECO:0000256" key="4">
    <source>
        <dbReference type="ARBA" id="ARBA00022598"/>
    </source>
</evidence>
<dbReference type="SMART" id="SM00863">
    <property type="entry name" value="tRNA_SAD"/>
    <property type="match status" value="1"/>
</dbReference>
<dbReference type="InterPro" id="IPR018162">
    <property type="entry name" value="Ala-tRNA-ligase_IIc_anticod-bd"/>
</dbReference>
<dbReference type="PANTHER" id="PTHR11777">
    <property type="entry name" value="ALANYL-TRNA SYNTHETASE"/>
    <property type="match status" value="1"/>
</dbReference>
<proteinExistence type="inferred from homology"/>
<evidence type="ECO:0000256" key="9">
    <source>
        <dbReference type="ARBA" id="ARBA00023146"/>
    </source>
</evidence>
<evidence type="ECO:0000256" key="3">
    <source>
        <dbReference type="ARBA" id="ARBA00022555"/>
    </source>
</evidence>
<dbReference type="GO" id="GO:0005524">
    <property type="term" value="F:ATP binding"/>
    <property type="evidence" value="ECO:0007669"/>
    <property type="project" value="UniProtKB-KW"/>
</dbReference>
<keyword evidence="6" id="KW-0067">ATP-binding</keyword>
<dbReference type="PROSITE" id="PS50860">
    <property type="entry name" value="AA_TRNA_LIGASE_II_ALA"/>
    <property type="match status" value="1"/>
</dbReference>
<organism evidence="11 12">
    <name type="scientific">Candidatus Woesebacteria bacterium RBG_13_34_9</name>
    <dbReference type="NCBI Taxonomy" id="1802477"/>
    <lineage>
        <taxon>Bacteria</taxon>
        <taxon>Candidatus Woeseibacteriota</taxon>
    </lineage>
</organism>
<dbReference type="GO" id="GO:0005829">
    <property type="term" value="C:cytosol"/>
    <property type="evidence" value="ECO:0007669"/>
    <property type="project" value="TreeGrafter"/>
</dbReference>
<evidence type="ECO:0000313" key="12">
    <source>
        <dbReference type="Proteomes" id="UP000179219"/>
    </source>
</evidence>
<protein>
    <recommendedName>
        <fullName evidence="2">alanine--tRNA ligase</fullName>
        <ecNumber evidence="2">6.1.1.7</ecNumber>
    </recommendedName>
</protein>
<dbReference type="CDD" id="cd00673">
    <property type="entry name" value="AlaRS_core"/>
    <property type="match status" value="1"/>
</dbReference>
<keyword evidence="3" id="KW-0820">tRNA-binding</keyword>
<evidence type="ECO:0000256" key="5">
    <source>
        <dbReference type="ARBA" id="ARBA00022741"/>
    </source>
</evidence>
<dbReference type="FunFam" id="3.30.980.10:FF:000004">
    <property type="entry name" value="Alanine--tRNA ligase, cytoplasmic"/>
    <property type="match status" value="1"/>
</dbReference>
<keyword evidence="7" id="KW-0694">RNA-binding</keyword>
<dbReference type="InterPro" id="IPR018163">
    <property type="entry name" value="Thr/Ala-tRNA-synth_IIc_edit"/>
</dbReference>
<evidence type="ECO:0000256" key="1">
    <source>
        <dbReference type="ARBA" id="ARBA00008226"/>
    </source>
</evidence>
<dbReference type="InterPro" id="IPR012947">
    <property type="entry name" value="tRNA_SAD"/>
</dbReference>
<name>A0A1F7X460_9BACT</name>
<evidence type="ECO:0000313" key="11">
    <source>
        <dbReference type="EMBL" id="OGM09148.1"/>
    </source>
</evidence>
<dbReference type="Gene3D" id="3.30.930.10">
    <property type="entry name" value="Bira Bifunctional Protein, Domain 2"/>
    <property type="match status" value="1"/>
</dbReference>
<evidence type="ECO:0000256" key="6">
    <source>
        <dbReference type="ARBA" id="ARBA00022840"/>
    </source>
</evidence>
<sequence>MTAKEIREKYINFFKSSPRSHEEISPAPLVLENDPTTLFTSSGMQPLVPYLMGELHPEGKRLVDSQPSLRTVDIDDVGDNRHLTFFEMLGNWSLGDYFKKEQLPWIWEFFTKELELSKDRLWTSVFEGNDQVPKDEESVNIWKNLGLPDERICFYGVENNWWSRSGAPEQMPIGEIGGPDSEIFYDFGEESKIHENSPFKNEKCHPNCQCGRFLEIGNCVFIQYKKVEEGKLQELPQKNVDFGGGLERITAAVYGDPDIFKIDLFSEIIKEIKEISNKNYEGNERAFRIIADHIKAATFLLAENVPTVSSDRHGSILRKLIDRALAEGKRLGIYERFLPQLSSIIISNYKSGQSTLDKKSSEIINALSSVESRVEEISISPSQEAPTEEIANLPYMSGNDIINKMRETHQKLFGSQVEEYIKKNSFVSLPSVYAGSLAFEAKTTEGRPVSLVEMDTRGSLSNNFNVGEFYTTFNNYLEQHKKISRAAGEKLFRGGLADHSPEVIRFHTATHLLLASLRKVLGEHIVQKGQNITKERSRFDFPNPEKLTDDELKKVENMINKTISDKLPVKYEILPKDEALKTGAIHAFNEKYSDTVKVYYVGKDLDNAFSKEFCGGPHVKNTSEIGRVKIKKQEKIGSGVIRIYLEVNN</sequence>
<dbReference type="InterPro" id="IPR002318">
    <property type="entry name" value="Ala-tRNA-lgiase_IIc"/>
</dbReference>
<dbReference type="PRINTS" id="PR00980">
    <property type="entry name" value="TRNASYNTHALA"/>
</dbReference>
<dbReference type="EMBL" id="MGFP01000026">
    <property type="protein sequence ID" value="OGM09148.1"/>
    <property type="molecule type" value="Genomic_DNA"/>
</dbReference>